<dbReference type="EMBL" id="CADCTP010000270">
    <property type="protein sequence ID" value="CAA9271778.1"/>
    <property type="molecule type" value="Genomic_DNA"/>
</dbReference>
<dbReference type="EC" id="3.1.3.16" evidence="2"/>
<protein>
    <submittedName>
        <fullName evidence="2">Serine/threonine protein phosphatase</fullName>
        <ecNumber evidence="2">3.1.3.16</ecNumber>
    </submittedName>
</protein>
<dbReference type="InterPro" id="IPR036457">
    <property type="entry name" value="PPM-type-like_dom_sf"/>
</dbReference>
<feature type="domain" description="PPM-type phosphatase" evidence="1">
    <location>
        <begin position="1"/>
        <end position="180"/>
    </location>
</feature>
<dbReference type="PROSITE" id="PS51746">
    <property type="entry name" value="PPM_2"/>
    <property type="match status" value="1"/>
</dbReference>
<name>A0A6J4JB92_9ACTN</name>
<proteinExistence type="predicted"/>
<dbReference type="Gene3D" id="3.60.40.10">
    <property type="entry name" value="PPM-type phosphatase domain"/>
    <property type="match status" value="1"/>
</dbReference>
<dbReference type="GO" id="GO:0004722">
    <property type="term" value="F:protein serine/threonine phosphatase activity"/>
    <property type="evidence" value="ECO:0007669"/>
    <property type="project" value="UniProtKB-EC"/>
</dbReference>
<dbReference type="AlphaFoldDB" id="A0A6J4JB92"/>
<evidence type="ECO:0000313" key="2">
    <source>
        <dbReference type="EMBL" id="CAA9271778.1"/>
    </source>
</evidence>
<sequence>MTAGAGGDPAERLAAAARAAAAAVAALGTAGRAPACTLVAATLDAGLVRVVGIGDSRVYWVPDEGPAELLTEDDSWAAAAVRAGEDPDRAWADTRAHTLTRWLGADAEVPAAVRTVRLEGPGLVLVCSDGLWNYLLDPAELGAAVRSAYAGDLLAGADALVGLALDRGGRDNVTVALLRHEGDPT</sequence>
<organism evidence="2">
    <name type="scientific">uncultured Mycobacteriales bacterium</name>
    <dbReference type="NCBI Taxonomy" id="581187"/>
    <lineage>
        <taxon>Bacteria</taxon>
        <taxon>Bacillati</taxon>
        <taxon>Actinomycetota</taxon>
        <taxon>Actinomycetes</taxon>
        <taxon>Mycobacteriales</taxon>
        <taxon>environmental samples</taxon>
    </lineage>
</organism>
<gene>
    <name evidence="2" type="ORF">AVDCRST_MAG41-2968</name>
</gene>
<evidence type="ECO:0000259" key="1">
    <source>
        <dbReference type="PROSITE" id="PS51746"/>
    </source>
</evidence>
<accession>A0A6J4JB92</accession>
<reference evidence="2" key="1">
    <citation type="submission" date="2020-02" db="EMBL/GenBank/DDBJ databases">
        <authorList>
            <person name="Meier V. D."/>
        </authorList>
    </citation>
    <scope>NUCLEOTIDE SEQUENCE</scope>
    <source>
        <strain evidence="2">AVDCRST_MAG41</strain>
    </source>
</reference>
<keyword evidence="2" id="KW-0378">Hydrolase</keyword>
<dbReference type="InterPro" id="IPR001932">
    <property type="entry name" value="PPM-type_phosphatase-like_dom"/>
</dbReference>
<dbReference type="Pfam" id="PF13672">
    <property type="entry name" value="PP2C_2"/>
    <property type="match status" value="1"/>
</dbReference>
<dbReference type="SUPFAM" id="SSF81606">
    <property type="entry name" value="PP2C-like"/>
    <property type="match status" value="1"/>
</dbReference>